<comment type="caution">
    <text evidence="3">The sequence shown here is derived from an EMBL/GenBank/DDBJ whole genome shotgun (WGS) entry which is preliminary data.</text>
</comment>
<dbReference type="InterPro" id="IPR025711">
    <property type="entry name" value="PepSY"/>
</dbReference>
<dbReference type="Proteomes" id="UP001598130">
    <property type="component" value="Unassembled WGS sequence"/>
</dbReference>
<feature type="signal peptide" evidence="1">
    <location>
        <begin position="1"/>
        <end position="23"/>
    </location>
</feature>
<organism evidence="3 4">
    <name type="scientific">Phenylobacterium ferrooxidans</name>
    <dbReference type="NCBI Taxonomy" id="2982689"/>
    <lineage>
        <taxon>Bacteria</taxon>
        <taxon>Pseudomonadati</taxon>
        <taxon>Pseudomonadota</taxon>
        <taxon>Alphaproteobacteria</taxon>
        <taxon>Caulobacterales</taxon>
        <taxon>Caulobacteraceae</taxon>
        <taxon>Phenylobacterium</taxon>
    </lineage>
</organism>
<name>A0ABW6CLM1_9CAUL</name>
<keyword evidence="1" id="KW-0732">Signal</keyword>
<accession>A0ABW6CLM1</accession>
<keyword evidence="4" id="KW-1185">Reference proteome</keyword>
<evidence type="ECO:0000313" key="3">
    <source>
        <dbReference type="EMBL" id="MFD3263964.1"/>
    </source>
</evidence>
<feature type="chain" id="PRO_5046913105" evidence="1">
    <location>
        <begin position="24"/>
        <end position="92"/>
    </location>
</feature>
<dbReference type="RefSeq" id="WP_377369267.1">
    <property type="nucleotide sequence ID" value="NZ_JAOTJD010000012.1"/>
</dbReference>
<evidence type="ECO:0000256" key="1">
    <source>
        <dbReference type="SAM" id="SignalP"/>
    </source>
</evidence>
<dbReference type="EMBL" id="JAOTJD010000012">
    <property type="protein sequence ID" value="MFD3263964.1"/>
    <property type="molecule type" value="Genomic_DNA"/>
</dbReference>
<protein>
    <submittedName>
        <fullName evidence="3">PepSY domain-containing protein</fullName>
    </submittedName>
</protein>
<reference evidence="3 4" key="1">
    <citation type="submission" date="2022-09" db="EMBL/GenBank/DDBJ databases">
        <title>New species of Phenylobacterium.</title>
        <authorList>
            <person name="Mieszkin S."/>
        </authorList>
    </citation>
    <scope>NUCLEOTIDE SEQUENCE [LARGE SCALE GENOMIC DNA]</scope>
    <source>
        <strain evidence="3 4">HK31-G</strain>
    </source>
</reference>
<feature type="domain" description="PepSY" evidence="2">
    <location>
        <begin position="8"/>
        <end position="89"/>
    </location>
</feature>
<evidence type="ECO:0000313" key="4">
    <source>
        <dbReference type="Proteomes" id="UP001598130"/>
    </source>
</evidence>
<dbReference type="Pfam" id="PF13670">
    <property type="entry name" value="PepSY_2"/>
    <property type="match status" value="1"/>
</dbReference>
<evidence type="ECO:0000259" key="2">
    <source>
        <dbReference type="Pfam" id="PF13670"/>
    </source>
</evidence>
<gene>
    <name evidence="3" type="ORF">OCL97_08325</name>
</gene>
<proteinExistence type="predicted"/>
<sequence>MRKFLIPAAAAVAVLATAASAAASPACTTAPKAKWLSEAQMKTKIAALGYTKIKVFQVSGSCYEIYAFNKAGKKAEVYFNPVTGAVVQNNED</sequence>